<name>A0A418NNJ5_9SPHN</name>
<dbReference type="InterPro" id="IPR026281">
    <property type="entry name" value="HTH_RamB"/>
</dbReference>
<dbReference type="SUPFAM" id="SSF47413">
    <property type="entry name" value="lambda repressor-like DNA-binding domains"/>
    <property type="match status" value="1"/>
</dbReference>
<dbReference type="GO" id="GO:0006355">
    <property type="term" value="P:regulation of DNA-templated transcription"/>
    <property type="evidence" value="ECO:0007669"/>
    <property type="project" value="InterPro"/>
</dbReference>
<dbReference type="InterPro" id="IPR010982">
    <property type="entry name" value="Lambda_DNA-bd_dom_sf"/>
</dbReference>
<gene>
    <name evidence="3" type="ORF">D2V07_17380</name>
</gene>
<dbReference type="InterPro" id="IPR010359">
    <property type="entry name" value="IrrE_HExxH"/>
</dbReference>
<dbReference type="GO" id="GO:0003677">
    <property type="term" value="F:DNA binding"/>
    <property type="evidence" value="ECO:0007669"/>
    <property type="project" value="InterPro"/>
</dbReference>
<dbReference type="OrthoDB" id="1123084at2"/>
<dbReference type="EMBL" id="QXFL01000014">
    <property type="protein sequence ID" value="RIV82800.1"/>
    <property type="molecule type" value="Genomic_DNA"/>
</dbReference>
<dbReference type="Proteomes" id="UP000286576">
    <property type="component" value="Unassembled WGS sequence"/>
</dbReference>
<accession>A0A418NNJ5</accession>
<evidence type="ECO:0000313" key="4">
    <source>
        <dbReference type="Proteomes" id="UP000286576"/>
    </source>
</evidence>
<feature type="domain" description="HTH cro/C1-type" evidence="2">
    <location>
        <begin position="13"/>
        <end position="67"/>
    </location>
</feature>
<evidence type="ECO:0000256" key="1">
    <source>
        <dbReference type="ARBA" id="ARBA00007227"/>
    </source>
</evidence>
<dbReference type="RefSeq" id="WP_119588177.1">
    <property type="nucleotide sequence ID" value="NZ_CAWODQ010000006.1"/>
</dbReference>
<sequence length="477" mass="54348">MTRRPRIFAGTQLRALRDRWKLQQTELANLLSISSSYLSQLEHDDRPLTSRLAEKLATLFPIDWQEFKLDETEHVADALREALGDPIFANSMEPTSLTKLAEQQPEFARRFVEMHEIYRRTSQRLEIVDEAIAADGQAGSRLPWEEVRDWFHLSNNYVDNLDRSAEDLANSMFYEFGHVSGASMRKHLLEMHSVRVILEQTETLRHFDPRTRTLTINAGQPPSGIRFQLAYYIVTSSLSKDIEQIASSASLRTGIARELLRVGLSNYAAGAILMPYEKFRMAAREHRHDVDRLSLIFRTSFEQTCHRLSTLQRQGARGIPVFFCRVDMAGNITKRHSATRLQFARYGGSCPLWIVHEAVAIPDRVLVQLAETPDGVRYVSMAKGLVKTTGRFDRNPRRYAVALGCEEDHSNEFIYADSLDLSGRGTATPIGASCRICPRPDCDQRSYPPSDQTLTINHFKRNIVPYDLTAKSSLCRK</sequence>
<proteinExistence type="inferred from homology"/>
<dbReference type="Pfam" id="PF06114">
    <property type="entry name" value="Peptidase_M78"/>
    <property type="match status" value="1"/>
</dbReference>
<dbReference type="Gene3D" id="1.10.260.40">
    <property type="entry name" value="lambda repressor-like DNA-binding domains"/>
    <property type="match status" value="1"/>
</dbReference>
<dbReference type="SMART" id="SM00530">
    <property type="entry name" value="HTH_XRE"/>
    <property type="match status" value="1"/>
</dbReference>
<dbReference type="Pfam" id="PF01381">
    <property type="entry name" value="HTH_3"/>
    <property type="match status" value="1"/>
</dbReference>
<evidence type="ECO:0000259" key="2">
    <source>
        <dbReference type="PROSITE" id="PS50943"/>
    </source>
</evidence>
<dbReference type="AlphaFoldDB" id="A0A418NNJ5"/>
<dbReference type="PIRSF" id="PIRSF019251">
    <property type="entry name" value="Rv0465c"/>
    <property type="match status" value="1"/>
</dbReference>
<dbReference type="PROSITE" id="PS50943">
    <property type="entry name" value="HTH_CROC1"/>
    <property type="match status" value="1"/>
</dbReference>
<comment type="similarity">
    <text evidence="1">Belongs to the short-chain fatty acyl-CoA assimilation regulator (ScfR) family.</text>
</comment>
<organism evidence="3 4">
    <name type="scientific">Aurantiacibacter zhengii</name>
    <dbReference type="NCBI Taxonomy" id="2307003"/>
    <lineage>
        <taxon>Bacteria</taxon>
        <taxon>Pseudomonadati</taxon>
        <taxon>Pseudomonadota</taxon>
        <taxon>Alphaproteobacteria</taxon>
        <taxon>Sphingomonadales</taxon>
        <taxon>Erythrobacteraceae</taxon>
        <taxon>Aurantiacibacter</taxon>
    </lineage>
</organism>
<evidence type="ECO:0000313" key="3">
    <source>
        <dbReference type="EMBL" id="RIV82800.1"/>
    </source>
</evidence>
<reference evidence="3 4" key="1">
    <citation type="submission" date="2018-08" db="EMBL/GenBank/DDBJ databases">
        <title>Erythrobacter zhengii sp.nov., a bacterium isolated from deep-sea sediment.</title>
        <authorList>
            <person name="Fang C."/>
            <person name="Wu Y.-H."/>
            <person name="Sun C."/>
            <person name="Wang H."/>
            <person name="Cheng H."/>
            <person name="Meng F.-X."/>
            <person name="Wang C.-S."/>
            <person name="Xu X.-W."/>
        </authorList>
    </citation>
    <scope>NUCLEOTIDE SEQUENCE [LARGE SCALE GENOMIC DNA]</scope>
    <source>
        <strain evidence="3 4">V18</strain>
    </source>
</reference>
<dbReference type="InterPro" id="IPR018653">
    <property type="entry name" value="ScfR_C"/>
</dbReference>
<protein>
    <submittedName>
        <fullName evidence="3">ImmA/IrrE family metallo-endopeptidase</fullName>
    </submittedName>
</protein>
<dbReference type="InterPro" id="IPR001387">
    <property type="entry name" value="Cro/C1-type_HTH"/>
</dbReference>
<dbReference type="Pfam" id="PF09856">
    <property type="entry name" value="ScfRs"/>
    <property type="match status" value="1"/>
</dbReference>
<comment type="caution">
    <text evidence="3">The sequence shown here is derived from an EMBL/GenBank/DDBJ whole genome shotgun (WGS) entry which is preliminary data.</text>
</comment>
<keyword evidence="4" id="KW-1185">Reference proteome</keyword>